<dbReference type="PANTHER" id="PTHR44200:SF1">
    <property type="entry name" value="DNAJ HOMOLOG SUBFAMILY C MEMBER 7"/>
    <property type="match status" value="1"/>
</dbReference>
<feature type="domain" description="J" evidence="1">
    <location>
        <begin position="2"/>
        <end position="70"/>
    </location>
</feature>
<dbReference type="Proteomes" id="UP000447873">
    <property type="component" value="Unassembled WGS sequence"/>
</dbReference>
<evidence type="ECO:0000313" key="2">
    <source>
        <dbReference type="EMBL" id="KAE9968974.1"/>
    </source>
</evidence>
<dbReference type="PRINTS" id="PR00625">
    <property type="entry name" value="JDOMAIN"/>
</dbReference>
<keyword evidence="5" id="KW-1185">Reference proteome</keyword>
<gene>
    <name evidence="2" type="ORF">EG327_010793</name>
    <name evidence="3" type="ORF">EG328_002559</name>
</gene>
<protein>
    <recommendedName>
        <fullName evidence="1">J domain-containing protein</fullName>
    </recommendedName>
</protein>
<dbReference type="SMART" id="SM00271">
    <property type="entry name" value="DnaJ"/>
    <property type="match status" value="1"/>
</dbReference>
<reference evidence="3 4" key="1">
    <citation type="submission" date="2018-12" db="EMBL/GenBank/DDBJ databases">
        <title>Venturia inaequalis Genome Resource.</title>
        <authorList>
            <person name="Lichtner F.J."/>
        </authorList>
    </citation>
    <scope>NUCLEOTIDE SEQUENCE [LARGE SCALE GENOMIC DNA]</scope>
    <source>
        <strain evidence="3 4">120213</strain>
        <strain evidence="2 5">DMI_063113</strain>
    </source>
</reference>
<comment type="caution">
    <text evidence="3">The sequence shown here is derived from an EMBL/GenBank/DDBJ whole genome shotgun (WGS) entry which is preliminary data.</text>
</comment>
<dbReference type="PANTHER" id="PTHR44200">
    <property type="entry name" value="DNAJ HOMOLOG SUBFAMILY C MEMBER 7"/>
    <property type="match status" value="1"/>
</dbReference>
<organism evidence="3 4">
    <name type="scientific">Venturia inaequalis</name>
    <name type="common">Apple scab fungus</name>
    <dbReference type="NCBI Taxonomy" id="5025"/>
    <lineage>
        <taxon>Eukaryota</taxon>
        <taxon>Fungi</taxon>
        <taxon>Dikarya</taxon>
        <taxon>Ascomycota</taxon>
        <taxon>Pezizomycotina</taxon>
        <taxon>Dothideomycetes</taxon>
        <taxon>Pleosporomycetidae</taxon>
        <taxon>Venturiales</taxon>
        <taxon>Venturiaceae</taxon>
        <taxon>Venturia</taxon>
    </lineage>
</organism>
<dbReference type="EMBL" id="WNWS01000171">
    <property type="protein sequence ID" value="KAE9976598.1"/>
    <property type="molecule type" value="Genomic_DNA"/>
</dbReference>
<dbReference type="EMBL" id="WNWR01000799">
    <property type="protein sequence ID" value="KAE9968974.1"/>
    <property type="molecule type" value="Genomic_DNA"/>
</dbReference>
<dbReference type="InterPro" id="IPR001623">
    <property type="entry name" value="DnaJ_domain"/>
</dbReference>
<dbReference type="InterPro" id="IPR036869">
    <property type="entry name" value="J_dom_sf"/>
</dbReference>
<evidence type="ECO:0000313" key="3">
    <source>
        <dbReference type="EMBL" id="KAE9976598.1"/>
    </source>
</evidence>
<dbReference type="SUPFAM" id="SSF46565">
    <property type="entry name" value="Chaperone J-domain"/>
    <property type="match status" value="1"/>
</dbReference>
<evidence type="ECO:0000313" key="4">
    <source>
        <dbReference type="Proteomes" id="UP000447873"/>
    </source>
</evidence>
<dbReference type="CDD" id="cd06257">
    <property type="entry name" value="DnaJ"/>
    <property type="match status" value="1"/>
</dbReference>
<dbReference type="InterPro" id="IPR052758">
    <property type="entry name" value="SRC_co-chaperone"/>
</dbReference>
<proteinExistence type="predicted"/>
<dbReference type="PROSITE" id="PS50076">
    <property type="entry name" value="DNAJ_2"/>
    <property type="match status" value="1"/>
</dbReference>
<name>A0A8H3YYI8_VENIN</name>
<sequence>MDHYRRLGIPYDASSSDIGSAYRKAALRHHPDKQSSECEKKKHSLVFLSIKDAYDTLSDPIARISYELEFLPELHKVETREESTQKVAENYVKKSETYEETSSIRPITATHQAGTLESQPGMLEPESVILETESGMLESGLGVLEPEPGILQPETGMPEPEPGNIWDAWADFGSYVFQTKCCFRNINNLWEKHRGLLADPVGEESVRLKLTEACDEIKLHLNDFQKHVVELSQLSEMFYSAVMRDIDKSEDGQRPEHQRMIDEVKASRDSVESWKPWVHVWNKVLAEIVQDNLVCLSTSIADMISRRRGWGQDGVQWVK</sequence>
<dbReference type="Proteomes" id="UP000490939">
    <property type="component" value="Unassembled WGS sequence"/>
</dbReference>
<dbReference type="Gene3D" id="1.10.287.110">
    <property type="entry name" value="DnaJ domain"/>
    <property type="match status" value="1"/>
</dbReference>
<dbReference type="OrthoDB" id="10250354at2759"/>
<evidence type="ECO:0000259" key="1">
    <source>
        <dbReference type="PROSITE" id="PS50076"/>
    </source>
</evidence>
<accession>A0A8H3YYI8</accession>
<evidence type="ECO:0000313" key="5">
    <source>
        <dbReference type="Proteomes" id="UP000490939"/>
    </source>
</evidence>
<dbReference type="AlphaFoldDB" id="A0A8H3YYI8"/>
<dbReference type="Pfam" id="PF00226">
    <property type="entry name" value="DnaJ"/>
    <property type="match status" value="1"/>
</dbReference>